<organism evidence="18 19">
    <name type="scientific">Orchesella cincta</name>
    <name type="common">Springtail</name>
    <name type="synonym">Podura cincta</name>
    <dbReference type="NCBI Taxonomy" id="48709"/>
    <lineage>
        <taxon>Eukaryota</taxon>
        <taxon>Metazoa</taxon>
        <taxon>Ecdysozoa</taxon>
        <taxon>Arthropoda</taxon>
        <taxon>Hexapoda</taxon>
        <taxon>Collembola</taxon>
        <taxon>Entomobryomorpha</taxon>
        <taxon>Entomobryoidea</taxon>
        <taxon>Orchesellidae</taxon>
        <taxon>Orchesellinae</taxon>
        <taxon>Orchesella</taxon>
    </lineage>
</organism>
<proteinExistence type="predicted"/>
<dbReference type="STRING" id="48709.A0A1D2MCJ8"/>
<evidence type="ECO:0000256" key="3">
    <source>
        <dbReference type="ARBA" id="ARBA00022454"/>
    </source>
</evidence>
<dbReference type="InterPro" id="IPR051516">
    <property type="entry name" value="SETDB_methyltransferase"/>
</dbReference>
<dbReference type="InterPro" id="IPR001214">
    <property type="entry name" value="SET_dom"/>
</dbReference>
<keyword evidence="13" id="KW-0804">Transcription</keyword>
<keyword evidence="5 18" id="KW-0489">Methyltransferase</keyword>
<evidence type="ECO:0000256" key="10">
    <source>
        <dbReference type="ARBA" id="ARBA00022833"/>
    </source>
</evidence>
<protein>
    <submittedName>
        <fullName evidence="18">Histone-lysine N-methyltransferase eggless</fullName>
    </submittedName>
</protein>
<evidence type="ECO:0000256" key="12">
    <source>
        <dbReference type="ARBA" id="ARBA00023015"/>
    </source>
</evidence>
<dbReference type="GO" id="GO:0046974">
    <property type="term" value="F:histone H3K9 methyltransferase activity"/>
    <property type="evidence" value="ECO:0007669"/>
    <property type="project" value="TreeGrafter"/>
</dbReference>
<dbReference type="InterPro" id="IPR016177">
    <property type="entry name" value="DNA-bd_dom_sf"/>
</dbReference>
<dbReference type="PROSITE" id="PS50280">
    <property type="entry name" value="SET"/>
    <property type="match status" value="1"/>
</dbReference>
<keyword evidence="9" id="KW-0677">Repeat</keyword>
<dbReference type="PANTHER" id="PTHR46024:SF1">
    <property type="entry name" value="HISTONE-LYSINE N-METHYLTRANSFERASE EGGLESS"/>
    <property type="match status" value="1"/>
</dbReference>
<keyword evidence="6 18" id="KW-0808">Transferase</keyword>
<dbReference type="GO" id="GO:0008270">
    <property type="term" value="F:zinc ion binding"/>
    <property type="evidence" value="ECO:0007669"/>
    <property type="project" value="InterPro"/>
</dbReference>
<keyword evidence="3" id="KW-0158">Chromosome</keyword>
<dbReference type="Pfam" id="PF00856">
    <property type="entry name" value="SET"/>
    <property type="match status" value="1"/>
</dbReference>
<keyword evidence="12" id="KW-0805">Transcription regulation</keyword>
<dbReference type="SUPFAM" id="SSF54171">
    <property type="entry name" value="DNA-binding domain"/>
    <property type="match status" value="1"/>
</dbReference>
<dbReference type="Pfam" id="PF05033">
    <property type="entry name" value="Pre-SET"/>
    <property type="match status" value="1"/>
</dbReference>
<dbReference type="Proteomes" id="UP000094527">
    <property type="component" value="Unassembled WGS sequence"/>
</dbReference>
<evidence type="ECO:0000313" key="19">
    <source>
        <dbReference type="Proteomes" id="UP000094527"/>
    </source>
</evidence>
<dbReference type="EMBL" id="LJIJ01001870">
    <property type="protein sequence ID" value="ODM90642.1"/>
    <property type="molecule type" value="Genomic_DNA"/>
</dbReference>
<dbReference type="InterPro" id="IPR002999">
    <property type="entry name" value="Tudor"/>
</dbReference>
<dbReference type="PROSITE" id="PS50867">
    <property type="entry name" value="PRE_SET"/>
    <property type="match status" value="1"/>
</dbReference>
<evidence type="ECO:0000313" key="18">
    <source>
        <dbReference type="EMBL" id="ODM90642.1"/>
    </source>
</evidence>
<dbReference type="SMART" id="SM00468">
    <property type="entry name" value="PreSET"/>
    <property type="match status" value="1"/>
</dbReference>
<comment type="subcellular location">
    <subcellularLocation>
        <location evidence="2">Chromosome</location>
    </subcellularLocation>
    <subcellularLocation>
        <location evidence="1">Nucleus</location>
    </subcellularLocation>
</comment>
<dbReference type="Pfam" id="PF18359">
    <property type="entry name" value="Tudor_5"/>
    <property type="match status" value="1"/>
</dbReference>
<dbReference type="AlphaFoldDB" id="A0A1D2MCJ8"/>
<comment type="caution">
    <text evidence="18">The sequence shown here is derived from an EMBL/GenBank/DDBJ whole genome shotgun (WGS) entry which is preliminary data.</text>
</comment>
<keyword evidence="19" id="KW-1185">Reference proteome</keyword>
<dbReference type="GO" id="GO:0070828">
    <property type="term" value="P:heterochromatin organization"/>
    <property type="evidence" value="ECO:0007669"/>
    <property type="project" value="TreeGrafter"/>
</dbReference>
<feature type="domain" description="MBD" evidence="17">
    <location>
        <begin position="331"/>
        <end position="396"/>
    </location>
</feature>
<evidence type="ECO:0000259" key="16">
    <source>
        <dbReference type="PROSITE" id="PS50867"/>
    </source>
</evidence>
<feature type="domain" description="Pre-SET" evidence="16">
    <location>
        <begin position="458"/>
        <end position="526"/>
    </location>
</feature>
<evidence type="ECO:0000256" key="1">
    <source>
        <dbReference type="ARBA" id="ARBA00004123"/>
    </source>
</evidence>
<dbReference type="Pfam" id="PF18358">
    <property type="entry name" value="Tudor_4"/>
    <property type="match status" value="1"/>
</dbReference>
<dbReference type="Gene3D" id="2.30.30.140">
    <property type="match status" value="2"/>
</dbReference>
<gene>
    <name evidence="18" type="ORF">Ocin01_16039</name>
</gene>
<keyword evidence="4" id="KW-0678">Repressor</keyword>
<dbReference type="GO" id="GO:0005694">
    <property type="term" value="C:chromosome"/>
    <property type="evidence" value="ECO:0007669"/>
    <property type="project" value="UniProtKB-SubCell"/>
</dbReference>
<dbReference type="SMART" id="SM00317">
    <property type="entry name" value="SET"/>
    <property type="match status" value="1"/>
</dbReference>
<dbReference type="InterPro" id="IPR041291">
    <property type="entry name" value="TUDOR_5"/>
</dbReference>
<keyword evidence="14" id="KW-0539">Nucleus</keyword>
<dbReference type="GO" id="GO:0005634">
    <property type="term" value="C:nucleus"/>
    <property type="evidence" value="ECO:0007669"/>
    <property type="project" value="UniProtKB-SubCell"/>
</dbReference>
<dbReference type="SUPFAM" id="SSF82199">
    <property type="entry name" value="SET domain"/>
    <property type="match status" value="1"/>
</dbReference>
<dbReference type="Pfam" id="PF01429">
    <property type="entry name" value="MBD"/>
    <property type="match status" value="1"/>
</dbReference>
<dbReference type="PANTHER" id="PTHR46024">
    <property type="entry name" value="HISTONE-LYSINE N-METHYLTRANSFERASE EGGLESS"/>
    <property type="match status" value="1"/>
</dbReference>
<reference evidence="18 19" key="1">
    <citation type="journal article" date="2016" name="Genome Biol. Evol.">
        <title>Gene Family Evolution Reflects Adaptation to Soil Environmental Stressors in the Genome of the Collembolan Orchesella cincta.</title>
        <authorList>
            <person name="Faddeeva-Vakhrusheva A."/>
            <person name="Derks M.F."/>
            <person name="Anvar S.Y."/>
            <person name="Agamennone V."/>
            <person name="Suring W."/>
            <person name="Smit S."/>
            <person name="van Straalen N.M."/>
            <person name="Roelofs D."/>
        </authorList>
    </citation>
    <scope>NUCLEOTIDE SEQUENCE [LARGE SCALE GENOMIC DNA]</scope>
    <source>
        <tissue evidence="18">Mixed pool</tissue>
    </source>
</reference>
<dbReference type="InterPro" id="IPR007728">
    <property type="entry name" value="Pre-SET_dom"/>
</dbReference>
<keyword evidence="8" id="KW-0479">Metal-binding</keyword>
<evidence type="ECO:0000256" key="2">
    <source>
        <dbReference type="ARBA" id="ARBA00004286"/>
    </source>
</evidence>
<dbReference type="GO" id="GO:0032259">
    <property type="term" value="P:methylation"/>
    <property type="evidence" value="ECO:0007669"/>
    <property type="project" value="UniProtKB-KW"/>
</dbReference>
<dbReference type="InterPro" id="IPR001739">
    <property type="entry name" value="Methyl_CpG_DNA-bd"/>
</dbReference>
<dbReference type="Gene3D" id="2.170.270.10">
    <property type="entry name" value="SET domain"/>
    <property type="match status" value="1"/>
</dbReference>
<evidence type="ECO:0000256" key="6">
    <source>
        <dbReference type="ARBA" id="ARBA00022679"/>
    </source>
</evidence>
<dbReference type="InterPro" id="IPR046341">
    <property type="entry name" value="SET_dom_sf"/>
</dbReference>
<keyword evidence="11" id="KW-0156">Chromatin regulator</keyword>
<accession>A0A1D2MCJ8</accession>
<dbReference type="SMART" id="SM00333">
    <property type="entry name" value="TUDOR"/>
    <property type="match status" value="2"/>
</dbReference>
<keyword evidence="7" id="KW-0949">S-adenosyl-L-methionine</keyword>
<dbReference type="SMART" id="SM00391">
    <property type="entry name" value="MBD"/>
    <property type="match status" value="1"/>
</dbReference>
<keyword evidence="10" id="KW-0862">Zinc</keyword>
<dbReference type="GO" id="GO:0003677">
    <property type="term" value="F:DNA binding"/>
    <property type="evidence" value="ECO:0007669"/>
    <property type="project" value="InterPro"/>
</dbReference>
<dbReference type="PROSITE" id="PS50982">
    <property type="entry name" value="MBD"/>
    <property type="match status" value="1"/>
</dbReference>
<evidence type="ECO:0000256" key="7">
    <source>
        <dbReference type="ARBA" id="ARBA00022691"/>
    </source>
</evidence>
<evidence type="ECO:0000256" key="13">
    <source>
        <dbReference type="ARBA" id="ARBA00023163"/>
    </source>
</evidence>
<feature type="domain" description="SET" evidence="15">
    <location>
        <begin position="529"/>
        <end position="702"/>
    </location>
</feature>
<dbReference type="InterPro" id="IPR041292">
    <property type="entry name" value="Tudor_4"/>
</dbReference>
<dbReference type="OrthoDB" id="616263at2759"/>
<evidence type="ECO:0000256" key="4">
    <source>
        <dbReference type="ARBA" id="ARBA00022491"/>
    </source>
</evidence>
<evidence type="ECO:0000256" key="8">
    <source>
        <dbReference type="ARBA" id="ARBA00022723"/>
    </source>
</evidence>
<evidence type="ECO:0000259" key="15">
    <source>
        <dbReference type="PROSITE" id="PS50280"/>
    </source>
</evidence>
<evidence type="ECO:0000256" key="9">
    <source>
        <dbReference type="ARBA" id="ARBA00022737"/>
    </source>
</evidence>
<evidence type="ECO:0000256" key="5">
    <source>
        <dbReference type="ARBA" id="ARBA00022603"/>
    </source>
</evidence>
<evidence type="ECO:0000259" key="17">
    <source>
        <dbReference type="PROSITE" id="PS50982"/>
    </source>
</evidence>
<dbReference type="GO" id="GO:0010629">
    <property type="term" value="P:negative regulation of gene expression"/>
    <property type="evidence" value="ECO:0007669"/>
    <property type="project" value="TreeGrafter"/>
</dbReference>
<sequence>MAQRSTYCVYSAREASSHKKFKKGELESVAVVELPLCHSSYSSNPPPSIPLLPTPAFIPRRSPVVGQVIYMLWKNLLHCWKKATIHKIIMNETTQQMEYVVHYKPTKKPGYLARRITLKEMAYDLPCPYMLPVGARVIAKYVDENRSEDDGMFYAGVVADYPKITTKNRYLIFFDDGSAQYVSQEAVFLVFESSKDVWNDVYPTSYNFIQNYIIEYPECLLVRLKEGSLVSVEWNGLCHLVRVLEVDYALAKVQFETDERIEWIYRGSGRFLLDCNKADVSSRTVQPDLLVEYQGSIKKVIVPAHAPRPRQLQSHRCSSNCITQYFRNAELDKLSPLAVPLFLGWSREVVGLHEKEVLYVAPCGVRLSNYSELTKYLLNTDCNMPVDYFYFGTGVNILDEFVPAHVLLKVDDFSHGKESRPVEIVNALDPNNLPDFKYITQSEASHGVAERAKRTFLTCCDCTDNCMDASKCACLKLTMERLAIWNTNSTTYQNRRLNGQVTGGLYECNDICKCKMTCLNRVVQSGSMWPLQIFNTARKGWGVRALHDIPNGSFLCTYTGELLTDEEAKMRDERYDSTYMANLNYARLDEDGKPEGTKKKQLTSQDYNDCLQDDCFVVDARVNGNASRFFNVCSNYSMENVQAFYLRWNVTNCIFLMFQHTCDPNVILQHVFSDTHNVRFPQLAFFTTCLVKAGSELGFDYGYKVGSVPGKQWYCSCRTPYCQGRFL</sequence>
<name>A0A1D2MCJ8_ORCCI</name>
<evidence type="ECO:0000256" key="14">
    <source>
        <dbReference type="ARBA" id="ARBA00023242"/>
    </source>
</evidence>
<evidence type="ECO:0000256" key="11">
    <source>
        <dbReference type="ARBA" id="ARBA00022853"/>
    </source>
</evidence>